<evidence type="ECO:0000256" key="1">
    <source>
        <dbReference type="ARBA" id="ARBA00023157"/>
    </source>
</evidence>
<evidence type="ECO:0000256" key="2">
    <source>
        <dbReference type="ARBA" id="ARBA00024195"/>
    </source>
</evidence>
<protein>
    <recommendedName>
        <fullName evidence="4">Peptidase S1 domain-containing protein</fullName>
    </recommendedName>
</protein>
<feature type="chain" id="PRO_5042879484" description="Peptidase S1 domain-containing protein" evidence="3">
    <location>
        <begin position="17"/>
        <end position="366"/>
    </location>
</feature>
<accession>A0AAN8JYZ7</accession>
<evidence type="ECO:0000313" key="5">
    <source>
        <dbReference type="EMBL" id="KAK6185946.1"/>
    </source>
</evidence>
<dbReference type="Pfam" id="PF00089">
    <property type="entry name" value="Trypsin"/>
    <property type="match status" value="1"/>
</dbReference>
<evidence type="ECO:0000313" key="6">
    <source>
        <dbReference type="Proteomes" id="UP001347796"/>
    </source>
</evidence>
<dbReference type="AlphaFoldDB" id="A0AAN8JYZ7"/>
<proteinExistence type="inferred from homology"/>
<dbReference type="PROSITE" id="PS50240">
    <property type="entry name" value="TRYPSIN_DOM"/>
    <property type="match status" value="1"/>
</dbReference>
<evidence type="ECO:0000259" key="4">
    <source>
        <dbReference type="PROSITE" id="PS50240"/>
    </source>
</evidence>
<dbReference type="PANTHER" id="PTHR24256">
    <property type="entry name" value="TRYPTASE-RELATED"/>
    <property type="match status" value="1"/>
</dbReference>
<dbReference type="InterPro" id="IPR009003">
    <property type="entry name" value="Peptidase_S1_PA"/>
</dbReference>
<comment type="caution">
    <text evidence="5">The sequence shown here is derived from an EMBL/GenBank/DDBJ whole genome shotgun (WGS) entry which is preliminary data.</text>
</comment>
<dbReference type="PRINTS" id="PR00722">
    <property type="entry name" value="CHYMOTRYPSIN"/>
</dbReference>
<comment type="similarity">
    <text evidence="2">Belongs to the peptidase S1 family. CLIP subfamily.</text>
</comment>
<dbReference type="Gene3D" id="2.40.10.10">
    <property type="entry name" value="Trypsin-like serine proteases"/>
    <property type="match status" value="1"/>
</dbReference>
<keyword evidence="6" id="KW-1185">Reference proteome</keyword>
<feature type="domain" description="Peptidase S1" evidence="4">
    <location>
        <begin position="87"/>
        <end position="365"/>
    </location>
</feature>
<keyword evidence="3" id="KW-0732">Signal</keyword>
<dbReference type="InterPro" id="IPR001254">
    <property type="entry name" value="Trypsin_dom"/>
</dbReference>
<dbReference type="GO" id="GO:0004252">
    <property type="term" value="F:serine-type endopeptidase activity"/>
    <property type="evidence" value="ECO:0007669"/>
    <property type="project" value="InterPro"/>
</dbReference>
<dbReference type="InterPro" id="IPR051487">
    <property type="entry name" value="Ser/Thr_Proteases_Immune/Dev"/>
</dbReference>
<dbReference type="InterPro" id="IPR043504">
    <property type="entry name" value="Peptidase_S1_PA_chymotrypsin"/>
</dbReference>
<dbReference type="GO" id="GO:0006508">
    <property type="term" value="P:proteolysis"/>
    <property type="evidence" value="ECO:0007669"/>
    <property type="project" value="InterPro"/>
</dbReference>
<organism evidence="5 6">
    <name type="scientific">Patella caerulea</name>
    <name type="common">Rayed Mediterranean limpet</name>
    <dbReference type="NCBI Taxonomy" id="87958"/>
    <lineage>
        <taxon>Eukaryota</taxon>
        <taxon>Metazoa</taxon>
        <taxon>Spiralia</taxon>
        <taxon>Lophotrochozoa</taxon>
        <taxon>Mollusca</taxon>
        <taxon>Gastropoda</taxon>
        <taxon>Patellogastropoda</taxon>
        <taxon>Patelloidea</taxon>
        <taxon>Patellidae</taxon>
        <taxon>Patella</taxon>
    </lineage>
</organism>
<dbReference type="SUPFAM" id="SSF50494">
    <property type="entry name" value="Trypsin-like serine proteases"/>
    <property type="match status" value="1"/>
</dbReference>
<reference evidence="5 6" key="1">
    <citation type="submission" date="2024-01" db="EMBL/GenBank/DDBJ databases">
        <title>The genome of the rayed Mediterranean limpet Patella caerulea (Linnaeus, 1758).</title>
        <authorList>
            <person name="Anh-Thu Weber A."/>
            <person name="Halstead-Nussloch G."/>
        </authorList>
    </citation>
    <scope>NUCLEOTIDE SEQUENCE [LARGE SCALE GENOMIC DNA]</scope>
    <source>
        <strain evidence="5">AATW-2023a</strain>
        <tissue evidence="5">Whole specimen</tissue>
    </source>
</reference>
<dbReference type="EMBL" id="JAZGQO010000006">
    <property type="protein sequence ID" value="KAK6185946.1"/>
    <property type="molecule type" value="Genomic_DNA"/>
</dbReference>
<gene>
    <name evidence="5" type="ORF">SNE40_008073</name>
</gene>
<dbReference type="SMART" id="SM00020">
    <property type="entry name" value="Tryp_SPc"/>
    <property type="match status" value="1"/>
</dbReference>
<dbReference type="InterPro" id="IPR001314">
    <property type="entry name" value="Peptidase_S1A"/>
</dbReference>
<name>A0AAN8JYZ7_PATCE</name>
<keyword evidence="1" id="KW-1015">Disulfide bond</keyword>
<evidence type="ECO:0000256" key="3">
    <source>
        <dbReference type="SAM" id="SignalP"/>
    </source>
</evidence>
<feature type="signal peptide" evidence="3">
    <location>
        <begin position="1"/>
        <end position="16"/>
    </location>
</feature>
<sequence length="366" mass="39664">MLFLACSLSILAISQAVFPCGYITPDTCRDNCLVSEKVSSNLCFTSGQTCCINDPDYVETTTETPTSTPSPEPPQPTCGVRNLMSRILSAQISESCMWPWSVSIRGRTLPGSTLSWENSNPICQGALIGEKYVLTTATCAILTTVGKTGGVADNTMVIPGEQVTDKLDIFGTSIRERFHTVKSVTFNPGFIRQTIDEVEKNDYATGVWADNNLAILELDTPVEISECRSPICLPDANNANNDWFDKQCQIAAWGQSESEVTGLSVSLRHTNVTLYNRRICSIINPTEPQPAGTSCGQVSQENGICLGDNGGMVMCKNEAGGVWELYGLISIPTFIQTCNPANNTPLIFADTSSVNVRDWIAEVTTQ</sequence>
<dbReference type="Proteomes" id="UP001347796">
    <property type="component" value="Unassembled WGS sequence"/>
</dbReference>